<evidence type="ECO:0000256" key="1">
    <source>
        <dbReference type="SAM" id="Coils"/>
    </source>
</evidence>
<feature type="domain" description="Paraneoplastic antigen Ma-like C-terminal" evidence="3">
    <location>
        <begin position="313"/>
        <end position="423"/>
    </location>
</feature>
<dbReference type="InterPro" id="IPR048270">
    <property type="entry name" value="PNMA_C"/>
</dbReference>
<feature type="compositionally biased region" description="Basic and acidic residues" evidence="2">
    <location>
        <begin position="508"/>
        <end position="531"/>
    </location>
</feature>
<evidence type="ECO:0000256" key="2">
    <source>
        <dbReference type="SAM" id="MobiDB-lite"/>
    </source>
</evidence>
<proteinExistence type="predicted"/>
<accession>A0A9D4BRY8</accession>
<gene>
    <name evidence="4" type="ORF">DPMN_080507</name>
</gene>
<reference evidence="4" key="1">
    <citation type="journal article" date="2019" name="bioRxiv">
        <title>The Genome of the Zebra Mussel, Dreissena polymorpha: A Resource for Invasive Species Research.</title>
        <authorList>
            <person name="McCartney M.A."/>
            <person name="Auch B."/>
            <person name="Kono T."/>
            <person name="Mallez S."/>
            <person name="Zhang Y."/>
            <person name="Obille A."/>
            <person name="Becker A."/>
            <person name="Abrahante J.E."/>
            <person name="Garbe J."/>
            <person name="Badalamenti J.P."/>
            <person name="Herman A."/>
            <person name="Mangelson H."/>
            <person name="Liachko I."/>
            <person name="Sullivan S."/>
            <person name="Sone E.D."/>
            <person name="Koren S."/>
            <person name="Silverstein K.A.T."/>
            <person name="Beckman K.B."/>
            <person name="Gohl D.M."/>
        </authorList>
    </citation>
    <scope>NUCLEOTIDE SEQUENCE</scope>
    <source>
        <strain evidence="4">Duluth1</strain>
        <tissue evidence="4">Whole animal</tissue>
    </source>
</reference>
<feature type="compositionally biased region" description="Polar residues" evidence="2">
    <location>
        <begin position="570"/>
        <end position="580"/>
    </location>
</feature>
<feature type="region of interest" description="Disordered" evidence="2">
    <location>
        <begin position="508"/>
        <end position="580"/>
    </location>
</feature>
<name>A0A9D4BRY8_DREPO</name>
<feature type="compositionally biased region" description="Basic and acidic residues" evidence="2">
    <location>
        <begin position="14"/>
        <end position="24"/>
    </location>
</feature>
<sequence>MDTERELRRQRRETKKEQQTLKEKELKNQKDIEILNKIKERDSKIREIQRQRDELIKMRSENNTAQHRDVNDVNDVKHKQLRRETVGERLQHNCKEMEHEMRTELDYDDVVEGAVGFKNDDYHTNSYESDMDSIDEELSWLTKKMEETFQIHADSGDRIFKEEVRCSTKILEPSEVHDSEYEHNSDIDEIINDDDIAEKALEAEIKAMKLQQMNLKEELHRKEKAKRLKEQELLRETRRKQKEERIRKLKRTKQELEQDMMETQSTITSLDEELEPVETYDRHKYLRNAERRVSHNPPLMLKPSVPKFSDPAQFTEWKIEIESMIRSKIYQKDILKQCVRNAISGKPRKVLATLKATATLENILSTMESNFGDVKSGQSIMEEFYQARQNKDEDITSWGIRIEEMIQRALEKGELQENKKEEILRTKYWKYLRNSELKNATRVFYENCLTFEELRKRVRREEQELKVSQDRQEQPKQINTMQIDQQLSILNDLTEKLQSMQKQLDLLTKEKEASKDNRSESVTREYRRNDARPQTGYRRTFSQGRGYSGNRGPYRGRRPYGQDAYHRDSNSQQHLNGNQL</sequence>
<evidence type="ECO:0000259" key="3">
    <source>
        <dbReference type="Pfam" id="PF14893"/>
    </source>
</evidence>
<dbReference type="EMBL" id="JAIWYP010000015">
    <property type="protein sequence ID" value="KAH3705436.1"/>
    <property type="molecule type" value="Genomic_DNA"/>
</dbReference>
<comment type="caution">
    <text evidence="4">The sequence shown here is derived from an EMBL/GenBank/DDBJ whole genome shotgun (WGS) entry which is preliminary data.</text>
</comment>
<feature type="compositionally biased region" description="Low complexity" evidence="2">
    <location>
        <begin position="544"/>
        <end position="553"/>
    </location>
</feature>
<evidence type="ECO:0000313" key="4">
    <source>
        <dbReference type="EMBL" id="KAH3705436.1"/>
    </source>
</evidence>
<keyword evidence="5" id="KW-1185">Reference proteome</keyword>
<organism evidence="4 5">
    <name type="scientific">Dreissena polymorpha</name>
    <name type="common">Zebra mussel</name>
    <name type="synonym">Mytilus polymorpha</name>
    <dbReference type="NCBI Taxonomy" id="45954"/>
    <lineage>
        <taxon>Eukaryota</taxon>
        <taxon>Metazoa</taxon>
        <taxon>Spiralia</taxon>
        <taxon>Lophotrochozoa</taxon>
        <taxon>Mollusca</taxon>
        <taxon>Bivalvia</taxon>
        <taxon>Autobranchia</taxon>
        <taxon>Heteroconchia</taxon>
        <taxon>Euheterodonta</taxon>
        <taxon>Imparidentia</taxon>
        <taxon>Neoheterodontei</taxon>
        <taxon>Myida</taxon>
        <taxon>Dreissenoidea</taxon>
        <taxon>Dreissenidae</taxon>
        <taxon>Dreissena</taxon>
    </lineage>
</organism>
<dbReference type="Pfam" id="PF14893">
    <property type="entry name" value="PNMA"/>
    <property type="match status" value="1"/>
</dbReference>
<keyword evidence="1" id="KW-0175">Coiled coil</keyword>
<feature type="coiled-coil region" evidence="1">
    <location>
        <begin position="198"/>
        <end position="273"/>
    </location>
</feature>
<dbReference type="AlphaFoldDB" id="A0A9D4BRY8"/>
<feature type="region of interest" description="Disordered" evidence="2">
    <location>
        <begin position="1"/>
        <end position="24"/>
    </location>
</feature>
<evidence type="ECO:0000313" key="5">
    <source>
        <dbReference type="Proteomes" id="UP000828390"/>
    </source>
</evidence>
<reference evidence="4" key="2">
    <citation type="submission" date="2020-11" db="EMBL/GenBank/DDBJ databases">
        <authorList>
            <person name="McCartney M.A."/>
            <person name="Auch B."/>
            <person name="Kono T."/>
            <person name="Mallez S."/>
            <person name="Becker A."/>
            <person name="Gohl D.M."/>
            <person name="Silverstein K.A.T."/>
            <person name="Koren S."/>
            <person name="Bechman K.B."/>
            <person name="Herman A."/>
            <person name="Abrahante J.E."/>
            <person name="Garbe J."/>
        </authorList>
    </citation>
    <scope>NUCLEOTIDE SEQUENCE</scope>
    <source>
        <strain evidence="4">Duluth1</strain>
        <tissue evidence="4">Whole animal</tissue>
    </source>
</reference>
<dbReference type="Proteomes" id="UP000828390">
    <property type="component" value="Unassembled WGS sequence"/>
</dbReference>
<protein>
    <recommendedName>
        <fullName evidence="3">Paraneoplastic antigen Ma-like C-terminal domain-containing protein</fullName>
    </recommendedName>
</protein>